<keyword evidence="1" id="KW-0732">Signal</keyword>
<feature type="chain" id="PRO_5045565835" description="Outer membrane beta-barrel protein" evidence="1">
    <location>
        <begin position="21"/>
        <end position="223"/>
    </location>
</feature>
<evidence type="ECO:0008006" key="4">
    <source>
        <dbReference type="Google" id="ProtNLM"/>
    </source>
</evidence>
<comment type="caution">
    <text evidence="2">The sequence shown here is derived from an EMBL/GenBank/DDBJ whole genome shotgun (WGS) entry which is preliminary data.</text>
</comment>
<evidence type="ECO:0000313" key="3">
    <source>
        <dbReference type="Proteomes" id="UP001168528"/>
    </source>
</evidence>
<evidence type="ECO:0000256" key="1">
    <source>
        <dbReference type="SAM" id="SignalP"/>
    </source>
</evidence>
<dbReference type="SUPFAM" id="SSF56935">
    <property type="entry name" value="Porins"/>
    <property type="match status" value="1"/>
</dbReference>
<dbReference type="RefSeq" id="WP_302038705.1">
    <property type="nucleotide sequence ID" value="NZ_JAUKPO010000009.1"/>
</dbReference>
<name>A0ABT8R716_9BACT</name>
<gene>
    <name evidence="2" type="ORF">Q0590_16635</name>
</gene>
<dbReference type="EMBL" id="JAUKPO010000009">
    <property type="protein sequence ID" value="MDO1447900.1"/>
    <property type="molecule type" value="Genomic_DNA"/>
</dbReference>
<sequence>MKKLVILCSALFTFTFAAQAQQTGLPVSDDQAAVEQTANTPLYKERKKTSFLENPDKTDFDLQIGTSVGTNFRNGSYWSNYAAPSLRYNLHPRWNLSVGTMFVNTQFNSPMMASEGAGTGRINNFQTFVYTQGQYMASERLRLTGTAFYELNQFSGPALRMNPQATNLTSKGASIYAEYKVSEHFSIGAGAQISNGNNYLRNGLYGNPGIYTPGMPFNSMGAW</sequence>
<organism evidence="2 3">
    <name type="scientific">Rhodocytophaga aerolata</name>
    <dbReference type="NCBI Taxonomy" id="455078"/>
    <lineage>
        <taxon>Bacteria</taxon>
        <taxon>Pseudomonadati</taxon>
        <taxon>Bacteroidota</taxon>
        <taxon>Cytophagia</taxon>
        <taxon>Cytophagales</taxon>
        <taxon>Rhodocytophagaceae</taxon>
        <taxon>Rhodocytophaga</taxon>
    </lineage>
</organism>
<evidence type="ECO:0000313" key="2">
    <source>
        <dbReference type="EMBL" id="MDO1447900.1"/>
    </source>
</evidence>
<keyword evidence="3" id="KW-1185">Reference proteome</keyword>
<accession>A0ABT8R716</accession>
<feature type="signal peptide" evidence="1">
    <location>
        <begin position="1"/>
        <end position="20"/>
    </location>
</feature>
<dbReference type="Proteomes" id="UP001168528">
    <property type="component" value="Unassembled WGS sequence"/>
</dbReference>
<proteinExistence type="predicted"/>
<reference evidence="2" key="1">
    <citation type="submission" date="2023-07" db="EMBL/GenBank/DDBJ databases">
        <title>The genome sequence of Rhodocytophaga aerolata KACC 12507.</title>
        <authorList>
            <person name="Zhang X."/>
        </authorList>
    </citation>
    <scope>NUCLEOTIDE SEQUENCE</scope>
    <source>
        <strain evidence="2">KACC 12507</strain>
    </source>
</reference>
<protein>
    <recommendedName>
        <fullName evidence="4">Outer membrane beta-barrel protein</fullName>
    </recommendedName>
</protein>